<dbReference type="InterPro" id="IPR045478">
    <property type="entry name" value="Exportin-5_C"/>
</dbReference>
<dbReference type="InterPro" id="IPR016024">
    <property type="entry name" value="ARM-type_fold"/>
</dbReference>
<dbReference type="PANTHER" id="PTHR11223">
    <property type="entry name" value="EXPORTIN 1/5"/>
    <property type="match status" value="1"/>
</dbReference>
<dbReference type="GO" id="GO:0003723">
    <property type="term" value="F:RNA binding"/>
    <property type="evidence" value="ECO:0007669"/>
    <property type="project" value="TreeGrafter"/>
</dbReference>
<dbReference type="GO" id="GO:0042565">
    <property type="term" value="C:RNA nuclear export complex"/>
    <property type="evidence" value="ECO:0007669"/>
    <property type="project" value="TreeGrafter"/>
</dbReference>
<dbReference type="EMBL" id="HG937694">
    <property type="protein sequence ID" value="CDP37082.1"/>
    <property type="molecule type" value="Genomic_DNA"/>
</dbReference>
<evidence type="ECO:0000259" key="1">
    <source>
        <dbReference type="Pfam" id="PF19273"/>
    </source>
</evidence>
<dbReference type="Gene3D" id="1.25.10.10">
    <property type="entry name" value="Leucine-rich Repeat Variant"/>
    <property type="match status" value="1"/>
</dbReference>
<feature type="domain" description="Exportin-5 C-terminal" evidence="1">
    <location>
        <begin position="349"/>
        <end position="1181"/>
    </location>
</feature>
<reference evidence="2" key="1">
    <citation type="submission" date="2014-02" db="EMBL/GenBank/DDBJ databases">
        <authorList>
            <person name="Genoscope - CEA"/>
        </authorList>
    </citation>
    <scope>NUCLEOTIDE SEQUENCE</scope>
    <source>
        <strain evidence="2">LS3</strain>
    </source>
</reference>
<reference evidence="2" key="2">
    <citation type="submission" date="2014-06" db="EMBL/GenBank/DDBJ databases">
        <title>The complete genome of Blastobotrys (Arxula) adeninivorans LS3 - a yeast of biotechnological interest.</title>
        <authorList>
            <person name="Kunze G."/>
            <person name="Gaillardin C."/>
            <person name="Czernicka M."/>
            <person name="Durrens P."/>
            <person name="Martin T."/>
            <person name="Boer E."/>
            <person name="Gabaldon T."/>
            <person name="Cruz J."/>
            <person name="Talla E."/>
            <person name="Marck C."/>
            <person name="Goffeau A."/>
            <person name="Barbe V."/>
            <person name="Baret P."/>
            <person name="Baronian K."/>
            <person name="Beier S."/>
            <person name="Bleykasten C."/>
            <person name="Bode R."/>
            <person name="Casaregola S."/>
            <person name="Despons L."/>
            <person name="Fairhead C."/>
            <person name="Giersberg M."/>
            <person name="Gierski P."/>
            <person name="Hahnel U."/>
            <person name="Hartmann A."/>
            <person name="Jankowska D."/>
            <person name="Jubin C."/>
            <person name="Jung P."/>
            <person name="Lafontaine I."/>
            <person name="Leh-Louis V."/>
            <person name="Lemaire M."/>
            <person name="Marcet-Houben M."/>
            <person name="Mascher M."/>
            <person name="Morel G."/>
            <person name="Richard G.-F."/>
            <person name="Riechen J."/>
            <person name="Sacerdot C."/>
            <person name="Sarkar A."/>
            <person name="Savel G."/>
            <person name="Schacherer J."/>
            <person name="Sherman D."/>
            <person name="Straub M.-L."/>
            <person name="Stein N."/>
            <person name="Thierry A."/>
            <person name="Trautwein-Schult A."/>
            <person name="Westhof E."/>
            <person name="Worch S."/>
            <person name="Dujon B."/>
            <person name="Souciet J.-L."/>
            <person name="Wincker P."/>
            <person name="Scholz U."/>
            <person name="Neuveglise N."/>
        </authorList>
    </citation>
    <scope>NUCLEOTIDE SEQUENCE</scope>
    <source>
        <strain evidence="2">LS3</strain>
    </source>
</reference>
<dbReference type="InterPro" id="IPR045065">
    <property type="entry name" value="XPO1/5"/>
</dbReference>
<sequence>MTMDGDGVSQIVAALEVVHRPSSSSEDRRQAQGFLESLKQKEDAPFWGWQLASPKSVNDNIVRHFGLSLISHSIQYNFLTYDEPRRQAVRNWVIDLATAVSNDDPHFIKEKIAVLWVEIAKRVWGMEPDSNNRAELTGTDGWADMDSQLLQMWHDGGSRRELTFIIYRTLFEDVYMLDDPVASKRATVLTAQSIEVVTSEEILNAAYDVRVDTLKKLRADPEGWLNRWSTFLGECLQRDGQINGSPMDDQARETFAIKALETLKTCLYWTFPVAIRNANLLERLSSALTVNNVKIKILATDCLHVLFTRTFTDDDDFQAIIGAVFLPAGLQTLSQVYDSIQVDVDDFDEKSYVLLKKVVEMIVGLGEYLNAKTKLPEDADFDGYLRLVLKTTMHPSLVVSGFSLQFWCSVLRIDSLITRPDIQRLLPSLLETAADRCIKYEDVGEEHLSKRFLDMDFDSTPESHVFLGNYRRFVEDIVRLIVCLIPIDSINWLKGRMEQFFNSQSGWESLNSNSLQHSGSPPYYMAYSQFILVEAALRGVSRWKLWYTGPSKDEIGPQLSLTVQDWGEKIIGMSINDPLLLRKMVQSLVQFAPVLKDDSPRLMFAVLERVLTACTTEYPVDSSDEKTEMIRDLRTSCGTELNRLAYMIPEALMTIYDDLERVIGGIISSDKLTDHEAVSFKSFLLVVSQRSKVPNKADKFAAIVDPVLQSWSDEGTVKGLSDLTWFMERLGIVKIAEYFRSRGVTAQSNLFNTPMDDQGRALKADLKKSWSELFPIRATRIFIQYTIEKLDHSSDEYKDLLALWKPRVQPILPHILQLAAQIQAYHNPANWASLPPEVQSFVRYSCQERFWQVGVSTQTKDEFVDENVKAMHTLRDFADSVGHIIRYTREYVFLTLGSISQLEGTLYEIPGIAKDLWRALAGDSAGITCHSWRHMISLVLRNMVKNCPLEYVEPFMLEFLPPMLSKLDEVLMEKWERVYQKGVMLVGGEDDDSLSEEMMEEHLLRQLTAIVDRLLIDLVGQLGNKQNQSMGDDRLKRFEAIKNIVLDKEEVLAPFLTLCCHILTFKDVRCSYNCSLIVRNILPGIMLRSNDVDMFLCNNVMKTCLDVLGDPYFADVHNEVGYIVTTIYTTLRSRNTWPLEALSRLLPGVSMEQLEDFESRLSVPKSLRQQRGVFLEFLSVVKAMQQRDDSTTARDAQRQKAEKKLDKNKWLTKKSNQGGNLMDEEGLEGSAIANLFGE</sequence>
<dbReference type="GO" id="GO:0005634">
    <property type="term" value="C:nucleus"/>
    <property type="evidence" value="ECO:0007669"/>
    <property type="project" value="TreeGrafter"/>
</dbReference>
<proteinExistence type="predicted"/>
<protein>
    <submittedName>
        <fullName evidence="2">ARAD1D03300p</fullName>
    </submittedName>
</protein>
<organism evidence="2">
    <name type="scientific">Blastobotrys adeninivorans</name>
    <name type="common">Yeast</name>
    <name type="synonym">Arxula adeninivorans</name>
    <dbReference type="NCBI Taxonomy" id="409370"/>
    <lineage>
        <taxon>Eukaryota</taxon>
        <taxon>Fungi</taxon>
        <taxon>Dikarya</taxon>
        <taxon>Ascomycota</taxon>
        <taxon>Saccharomycotina</taxon>
        <taxon>Dipodascomycetes</taxon>
        <taxon>Dipodascales</taxon>
        <taxon>Trichomonascaceae</taxon>
        <taxon>Blastobotrys</taxon>
    </lineage>
</organism>
<dbReference type="GO" id="GO:0005049">
    <property type="term" value="F:nuclear export signal receptor activity"/>
    <property type="evidence" value="ECO:0007669"/>
    <property type="project" value="InterPro"/>
</dbReference>
<name>A0A060TDW7_BLAAD</name>
<gene>
    <name evidence="2" type="ORF">GNLVRS02_ARAD1D03300g</name>
</gene>
<accession>A0A060TDW7</accession>
<dbReference type="AlphaFoldDB" id="A0A060TDW7"/>
<dbReference type="PANTHER" id="PTHR11223:SF3">
    <property type="entry name" value="EXPORTIN-5"/>
    <property type="match status" value="1"/>
</dbReference>
<dbReference type="GO" id="GO:0005737">
    <property type="term" value="C:cytoplasm"/>
    <property type="evidence" value="ECO:0007669"/>
    <property type="project" value="TreeGrafter"/>
</dbReference>
<dbReference type="GO" id="GO:0006405">
    <property type="term" value="P:RNA export from nucleus"/>
    <property type="evidence" value="ECO:0007669"/>
    <property type="project" value="TreeGrafter"/>
</dbReference>
<dbReference type="PhylomeDB" id="A0A060TDW7"/>
<dbReference type="GO" id="GO:0006611">
    <property type="term" value="P:protein export from nucleus"/>
    <property type="evidence" value="ECO:0007669"/>
    <property type="project" value="InterPro"/>
</dbReference>
<dbReference type="SUPFAM" id="SSF48371">
    <property type="entry name" value="ARM repeat"/>
    <property type="match status" value="1"/>
</dbReference>
<dbReference type="InterPro" id="IPR011989">
    <property type="entry name" value="ARM-like"/>
</dbReference>
<evidence type="ECO:0000313" key="2">
    <source>
        <dbReference type="EMBL" id="CDP37082.1"/>
    </source>
</evidence>
<dbReference type="Pfam" id="PF19273">
    <property type="entry name" value="Exportin-5"/>
    <property type="match status" value="1"/>
</dbReference>